<evidence type="ECO:0000313" key="3">
    <source>
        <dbReference type="Proteomes" id="UP001157418"/>
    </source>
</evidence>
<proteinExistence type="predicted"/>
<keyword evidence="3" id="KW-1185">Reference proteome</keyword>
<comment type="caution">
    <text evidence="2">The sequence shown here is derived from an EMBL/GenBank/DDBJ whole genome shotgun (WGS) entry which is preliminary data.</text>
</comment>
<dbReference type="EMBL" id="CAKMRJ010000001">
    <property type="protein sequence ID" value="CAH1415462.1"/>
    <property type="molecule type" value="Genomic_DNA"/>
</dbReference>
<dbReference type="Proteomes" id="UP001157418">
    <property type="component" value="Unassembled WGS sequence"/>
</dbReference>
<evidence type="ECO:0000313" key="2">
    <source>
        <dbReference type="EMBL" id="CAH1415462.1"/>
    </source>
</evidence>
<protein>
    <submittedName>
        <fullName evidence="2">Uncharacterized protein</fullName>
    </submittedName>
</protein>
<reference evidence="2 3" key="1">
    <citation type="submission" date="2022-01" db="EMBL/GenBank/DDBJ databases">
        <authorList>
            <person name="Xiong W."/>
            <person name="Schranz E."/>
        </authorList>
    </citation>
    <scope>NUCLEOTIDE SEQUENCE [LARGE SCALE GENOMIC DNA]</scope>
</reference>
<dbReference type="AlphaFoldDB" id="A0AAU9LM83"/>
<organism evidence="2 3">
    <name type="scientific">Lactuca virosa</name>
    <dbReference type="NCBI Taxonomy" id="75947"/>
    <lineage>
        <taxon>Eukaryota</taxon>
        <taxon>Viridiplantae</taxon>
        <taxon>Streptophyta</taxon>
        <taxon>Embryophyta</taxon>
        <taxon>Tracheophyta</taxon>
        <taxon>Spermatophyta</taxon>
        <taxon>Magnoliopsida</taxon>
        <taxon>eudicotyledons</taxon>
        <taxon>Gunneridae</taxon>
        <taxon>Pentapetalae</taxon>
        <taxon>asterids</taxon>
        <taxon>campanulids</taxon>
        <taxon>Asterales</taxon>
        <taxon>Asteraceae</taxon>
        <taxon>Cichorioideae</taxon>
        <taxon>Cichorieae</taxon>
        <taxon>Lactucinae</taxon>
        <taxon>Lactuca</taxon>
    </lineage>
</organism>
<accession>A0AAU9LM83</accession>
<gene>
    <name evidence="2" type="ORF">LVIROSA_LOCUS3308</name>
</gene>
<name>A0AAU9LM83_9ASTR</name>
<evidence type="ECO:0000256" key="1">
    <source>
        <dbReference type="SAM" id="MobiDB-lite"/>
    </source>
</evidence>
<feature type="region of interest" description="Disordered" evidence="1">
    <location>
        <begin position="1"/>
        <end position="36"/>
    </location>
</feature>
<sequence length="121" mass="13189">MQGAPKQPSFDKGPSGTIPEQIPLSNQTKSPAASEMSDYDDLIAGLQGKNPSSNNIFVPKWNLTNQSRISSREVAMEFSCHAFPKESIVEMEAFTNDQTIDFMEFPSAQSAFLLAAGARCI</sequence>